<evidence type="ECO:0000313" key="5">
    <source>
        <dbReference type="Proteomes" id="UP000603641"/>
    </source>
</evidence>
<evidence type="ECO:0000256" key="3">
    <source>
        <dbReference type="SAM" id="Phobius"/>
    </source>
</evidence>
<gene>
    <name evidence="4" type="ORF">H9648_17790</name>
</gene>
<comment type="similarity">
    <text evidence="1">Belongs to the GerABKA family.</text>
</comment>
<dbReference type="PANTHER" id="PTHR22550">
    <property type="entry name" value="SPORE GERMINATION PROTEIN"/>
    <property type="match status" value="1"/>
</dbReference>
<dbReference type="InterPro" id="IPR004995">
    <property type="entry name" value="Spore_Ger"/>
</dbReference>
<feature type="transmembrane region" description="Helical" evidence="3">
    <location>
        <begin position="410"/>
        <end position="436"/>
    </location>
</feature>
<dbReference type="EMBL" id="JACSQM010000010">
    <property type="protein sequence ID" value="MBD7965916.1"/>
    <property type="molecule type" value="Genomic_DNA"/>
</dbReference>
<keyword evidence="2 3" id="KW-0472">Membrane</keyword>
<accession>A0ABR8SQY2</accession>
<dbReference type="InterPro" id="IPR050768">
    <property type="entry name" value="UPF0353/GerABKA_families"/>
</dbReference>
<dbReference type="Pfam" id="PF03323">
    <property type="entry name" value="GerA"/>
    <property type="match status" value="1"/>
</dbReference>
<sequence>MNNAELHNSLQINVKKIKDSIQNKQNLTVRKVRGNSNDLTINLLFLEGIAKTDNIQEYIIKPLKSCSITLNKGESLIDKIAVEVIETANVNITSTFVEIIDSILSGSTVLLIEGQDRGIIAKTAMLKERSIEKATSERSPRGPMVGFTEKLETNVSLILGMMKTPFLSIESKDIGNYSKTKVSMLFLRNIVDEDVLETVRDLIDRISVNYILEARLITEEIDGKYSLFNLSDESERPDVIISSLYEGKVIIFIDGNPYGIILPGLFVSSIQSPDEYYQKNGRFTIRLIRIFAFLMSIYLPAIYVVMSKFYADDLPGKISKTLFKGDELIPTFWSMLLLIILIVMLIDATFRVPQNAIILISLVATIVIGETAVSAKLIHPASLITIGITFLASFLIINKGMRAPIYTLRLLFLFIGYFFSFFGLVIATTILILYMASLRSVGVPFLSPIIPFRMEEFKDTFYRGRLAKLNNIQHDYPNTNS</sequence>
<feature type="transmembrane region" description="Helical" evidence="3">
    <location>
        <begin position="381"/>
        <end position="398"/>
    </location>
</feature>
<dbReference type="RefSeq" id="WP_191755139.1">
    <property type="nucleotide sequence ID" value="NZ_JACSQM010000010.1"/>
</dbReference>
<evidence type="ECO:0000256" key="1">
    <source>
        <dbReference type="ARBA" id="ARBA00005278"/>
    </source>
</evidence>
<dbReference type="PANTHER" id="PTHR22550:SF5">
    <property type="entry name" value="LEUCINE ZIPPER PROTEIN 4"/>
    <property type="match status" value="1"/>
</dbReference>
<keyword evidence="5" id="KW-1185">Reference proteome</keyword>
<evidence type="ECO:0000313" key="4">
    <source>
        <dbReference type="EMBL" id="MBD7965916.1"/>
    </source>
</evidence>
<feature type="transmembrane region" description="Helical" evidence="3">
    <location>
        <begin position="331"/>
        <end position="350"/>
    </location>
</feature>
<feature type="transmembrane region" description="Helical" evidence="3">
    <location>
        <begin position="287"/>
        <end position="311"/>
    </location>
</feature>
<comment type="caution">
    <text evidence="4">The sequence shown here is derived from an EMBL/GenBank/DDBJ whole genome shotgun (WGS) entry which is preliminary data.</text>
</comment>
<keyword evidence="3" id="KW-0812">Transmembrane</keyword>
<reference evidence="4 5" key="1">
    <citation type="submission" date="2020-08" db="EMBL/GenBank/DDBJ databases">
        <title>A Genomic Blueprint of the Chicken Gut Microbiome.</title>
        <authorList>
            <person name="Gilroy R."/>
            <person name="Ravi A."/>
            <person name="Getino M."/>
            <person name="Pursley I."/>
            <person name="Horton D.L."/>
            <person name="Alikhan N.-F."/>
            <person name="Baker D."/>
            <person name="Gharbi K."/>
            <person name="Hall N."/>
            <person name="Watson M."/>
            <person name="Adriaenssens E.M."/>
            <person name="Foster-Nyarko E."/>
            <person name="Jarju S."/>
            <person name="Secka A."/>
            <person name="Antonio M."/>
            <person name="Oren A."/>
            <person name="Chaudhuri R."/>
            <person name="La Ragione R.M."/>
            <person name="Hildebrand F."/>
            <person name="Pallen M.J."/>
        </authorList>
    </citation>
    <scope>NUCLEOTIDE SEQUENCE [LARGE SCALE GENOMIC DNA]</scope>
    <source>
        <strain evidence="4 5">Sa2CUA10</strain>
    </source>
</reference>
<dbReference type="Proteomes" id="UP000603641">
    <property type="component" value="Unassembled WGS sequence"/>
</dbReference>
<keyword evidence="3" id="KW-1133">Transmembrane helix</keyword>
<evidence type="ECO:0000256" key="2">
    <source>
        <dbReference type="ARBA" id="ARBA00023136"/>
    </source>
</evidence>
<proteinExistence type="inferred from homology"/>
<dbReference type="PIRSF" id="PIRSF005690">
    <property type="entry name" value="GerBA"/>
    <property type="match status" value="1"/>
</dbReference>
<feature type="transmembrane region" description="Helical" evidence="3">
    <location>
        <begin position="357"/>
        <end position="375"/>
    </location>
</feature>
<protein>
    <submittedName>
        <fullName evidence="4">Spore germination protein</fullName>
    </submittedName>
</protein>
<name>A0ABR8SQY2_9BACL</name>
<organism evidence="4 5">
    <name type="scientific">Fictibacillus norfolkensis</name>
    <dbReference type="NCBI Taxonomy" id="2762233"/>
    <lineage>
        <taxon>Bacteria</taxon>
        <taxon>Bacillati</taxon>
        <taxon>Bacillota</taxon>
        <taxon>Bacilli</taxon>
        <taxon>Bacillales</taxon>
        <taxon>Fictibacillaceae</taxon>
        <taxon>Fictibacillus</taxon>
    </lineage>
</organism>